<organism evidence="2 3">
    <name type="scientific">Clostridium senegalense</name>
    <dbReference type="NCBI Taxonomy" id="1465809"/>
    <lineage>
        <taxon>Bacteria</taxon>
        <taxon>Bacillati</taxon>
        <taxon>Bacillota</taxon>
        <taxon>Clostridia</taxon>
        <taxon>Eubacteriales</taxon>
        <taxon>Clostridiaceae</taxon>
        <taxon>Clostridium</taxon>
    </lineage>
</organism>
<reference evidence="2 3" key="1">
    <citation type="submission" date="2020-02" db="EMBL/GenBank/DDBJ databases">
        <title>Genome assembly of a novel Clostridium senegalense strain.</title>
        <authorList>
            <person name="Gupta T.B."/>
            <person name="Jauregui R."/>
            <person name="Maclean P."/>
            <person name="Nawarathana A."/>
            <person name="Brightwell G."/>
        </authorList>
    </citation>
    <scope>NUCLEOTIDE SEQUENCE [LARGE SCALE GENOMIC DNA]</scope>
    <source>
        <strain evidence="2 3">AGRFS4</strain>
    </source>
</reference>
<dbReference type="InterPro" id="IPR004027">
    <property type="entry name" value="SEC_C_motif"/>
</dbReference>
<name>A0A6M0H2S4_9CLOT</name>
<sequence length="374" mass="43721">MNQELINYIIEANKELAIKKELKFSLKECLSDLTKNNLTDLAGIYEIVGRHKMKKDMLVDELCSKIQDANILQEDLVPVDVHGMKLLQELRNEKYIECTTMPVENYIFLYNIGMAFTYISENKVYIVMPTEIKHLIEKINFEKLAVKQERYRNVQEYLLAFSNLYGIFEIEFFMNIFNDNNDEKLDEEEFLDILGKFAGNVGMIEFDDEKIIHQALLVNEGEYETLQELREGKEYKILPNEELLKYADEDYVELTEDHIKLKNYLSEICMNAELAEETFEDICMGLVDSDFDIQRVLFELDRRKIEIKNRKQLDEIVKLVANVSNNSRKWSNKGFTPKELSLTKLNVNANKKIVGRNEPCICGSGKKYKKCCGK</sequence>
<dbReference type="GO" id="GO:0005509">
    <property type="term" value="F:calcium ion binding"/>
    <property type="evidence" value="ECO:0007669"/>
    <property type="project" value="InterPro"/>
</dbReference>
<protein>
    <recommendedName>
        <fullName evidence="1">EF-hand domain-containing protein</fullName>
    </recommendedName>
</protein>
<accession>A0A6M0H2S4</accession>
<evidence type="ECO:0000259" key="1">
    <source>
        <dbReference type="PROSITE" id="PS50222"/>
    </source>
</evidence>
<feature type="domain" description="EF-hand" evidence="1">
    <location>
        <begin position="165"/>
        <end position="200"/>
    </location>
</feature>
<dbReference type="EMBL" id="JAAGPU010000008">
    <property type="protein sequence ID" value="NEU04474.1"/>
    <property type="molecule type" value="Genomic_DNA"/>
</dbReference>
<dbReference type="Pfam" id="PF02810">
    <property type="entry name" value="SEC-C"/>
    <property type="match status" value="1"/>
</dbReference>
<dbReference type="AlphaFoldDB" id="A0A6M0H2S4"/>
<dbReference type="RefSeq" id="WP_199869565.1">
    <property type="nucleotide sequence ID" value="NZ_JAAGPU010000008.1"/>
</dbReference>
<dbReference type="PANTHER" id="PTHR33747">
    <property type="entry name" value="UPF0225 PROTEIN SCO1677"/>
    <property type="match status" value="1"/>
</dbReference>
<keyword evidence="3" id="KW-1185">Reference proteome</keyword>
<dbReference type="PROSITE" id="PS50222">
    <property type="entry name" value="EF_HAND_2"/>
    <property type="match status" value="1"/>
</dbReference>
<dbReference type="SUPFAM" id="SSF103642">
    <property type="entry name" value="Sec-C motif"/>
    <property type="match status" value="1"/>
</dbReference>
<evidence type="ECO:0000313" key="2">
    <source>
        <dbReference type="EMBL" id="NEU04474.1"/>
    </source>
</evidence>
<gene>
    <name evidence="2" type="ORF">G3M99_06295</name>
</gene>
<dbReference type="Proteomes" id="UP000481872">
    <property type="component" value="Unassembled WGS sequence"/>
</dbReference>
<proteinExistence type="predicted"/>
<dbReference type="Gene3D" id="3.10.450.50">
    <property type="match status" value="1"/>
</dbReference>
<dbReference type="PANTHER" id="PTHR33747:SF1">
    <property type="entry name" value="ADENYLATE CYCLASE-ASSOCIATED CAP C-TERMINAL DOMAIN-CONTAINING PROTEIN"/>
    <property type="match status" value="1"/>
</dbReference>
<comment type="caution">
    <text evidence="2">The sequence shown here is derived from an EMBL/GenBank/DDBJ whole genome shotgun (WGS) entry which is preliminary data.</text>
</comment>
<evidence type="ECO:0000313" key="3">
    <source>
        <dbReference type="Proteomes" id="UP000481872"/>
    </source>
</evidence>
<dbReference type="InterPro" id="IPR002048">
    <property type="entry name" value="EF_hand_dom"/>
</dbReference>